<proteinExistence type="predicted"/>
<evidence type="ECO:0000313" key="1">
    <source>
        <dbReference type="EMBL" id="OAQ20974.1"/>
    </source>
</evidence>
<dbReference type="RefSeq" id="WP_068669746.1">
    <property type="nucleotide sequence ID" value="NZ_LWLG01000004.1"/>
</dbReference>
<comment type="caution">
    <text evidence="1">The sequence shown here is derived from an EMBL/GenBank/DDBJ whole genome shotgun (WGS) entry which is preliminary data.</text>
</comment>
<evidence type="ECO:0000313" key="2">
    <source>
        <dbReference type="Proteomes" id="UP000078390"/>
    </source>
</evidence>
<accession>A0A179D4F7</accession>
<dbReference type="EMBL" id="LWLG01000004">
    <property type="protein sequence ID" value="OAQ20974.1"/>
    <property type="molecule type" value="Genomic_DNA"/>
</dbReference>
<protein>
    <submittedName>
        <fullName evidence="1">Uncharacterized protein</fullName>
    </submittedName>
</protein>
<organism evidence="1 2">
    <name type="scientific">Thermosulfurimonas dismutans</name>
    <dbReference type="NCBI Taxonomy" id="999894"/>
    <lineage>
        <taxon>Bacteria</taxon>
        <taxon>Pseudomonadati</taxon>
        <taxon>Thermodesulfobacteriota</taxon>
        <taxon>Thermodesulfobacteria</taxon>
        <taxon>Thermodesulfobacteriales</taxon>
        <taxon>Thermodesulfobacteriaceae</taxon>
        <taxon>Thermosulfurimonas</taxon>
    </lineage>
</organism>
<reference evidence="1 2" key="1">
    <citation type="submission" date="2016-04" db="EMBL/GenBank/DDBJ databases">
        <title>Genome analysis of Thermosulfurimonas dismutans, the first thermophilic sulfur-disproportionating bacterium of the phylum Thermodesulfobacteria.</title>
        <authorList>
            <person name="Mardanov A.V."/>
            <person name="Beletsky A.V."/>
            <person name="Kadnikov V.V."/>
            <person name="Slobodkin A.I."/>
            <person name="Ravin N.V."/>
        </authorList>
    </citation>
    <scope>NUCLEOTIDE SEQUENCE [LARGE SCALE GENOMIC DNA]</scope>
    <source>
        <strain evidence="1 2">S95</strain>
    </source>
</reference>
<dbReference type="STRING" id="999894.TDIS_0900"/>
<dbReference type="Proteomes" id="UP000078390">
    <property type="component" value="Unassembled WGS sequence"/>
</dbReference>
<name>A0A179D4F7_9BACT</name>
<keyword evidence="2" id="KW-1185">Reference proteome</keyword>
<sequence length="131" mass="15627">MKKVMGIFLVLGVLMLGGWAFSQEGGESSYPPSYQKSVPSWVGPMWHYCEKVNPKSKNCQKMMEMMWEHWQKMKDVRAKVWQEMEEYCQKHKGEELCKNMKGWNNQKNCPCFCKGARSYNKRWHRMRMEGC</sequence>
<gene>
    <name evidence="1" type="ORF">TDIS_0900</name>
</gene>
<dbReference type="AlphaFoldDB" id="A0A179D4F7"/>